<feature type="domain" description="Mucin binding" evidence="2">
    <location>
        <begin position="203"/>
        <end position="281"/>
    </location>
</feature>
<feature type="region of interest" description="Disordered" evidence="1">
    <location>
        <begin position="971"/>
        <end position="1020"/>
    </location>
</feature>
<feature type="domain" description="Mucin binding" evidence="2">
    <location>
        <begin position="10"/>
        <end position="84"/>
    </location>
</feature>
<dbReference type="Proteomes" id="UP000181860">
    <property type="component" value="Unassembled WGS sequence"/>
</dbReference>
<feature type="domain" description="Mub B2-like" evidence="3">
    <location>
        <begin position="476"/>
        <end position="574"/>
    </location>
</feature>
<dbReference type="Proteomes" id="UP001242513">
    <property type="component" value="Chromosome"/>
</dbReference>
<dbReference type="Gene3D" id="2.60.40.4300">
    <property type="match status" value="4"/>
</dbReference>
<evidence type="ECO:0000259" key="3">
    <source>
        <dbReference type="Pfam" id="PF17966"/>
    </source>
</evidence>
<protein>
    <submittedName>
        <fullName evidence="4">MucBP domain-containing protein</fullName>
    </submittedName>
</protein>
<dbReference type="InterPro" id="IPR041495">
    <property type="entry name" value="Mub_B2"/>
</dbReference>
<feature type="domain" description="Mucin binding" evidence="2">
    <location>
        <begin position="854"/>
        <end position="932"/>
    </location>
</feature>
<feature type="domain" description="Mub B2-like" evidence="3">
    <location>
        <begin position="656"/>
        <end position="754"/>
    </location>
</feature>
<evidence type="ECO:0000259" key="2">
    <source>
        <dbReference type="Pfam" id="PF17965"/>
    </source>
</evidence>
<dbReference type="AlphaFoldDB" id="A0AAX3UC81"/>
<dbReference type="Gene3D" id="3.10.20.470">
    <property type="match status" value="3"/>
</dbReference>
<feature type="domain" description="Mub B2-like" evidence="3">
    <location>
        <begin position="99"/>
        <end position="195"/>
    </location>
</feature>
<name>A0AAX3UC81_9LACO</name>
<dbReference type="InterPro" id="IPR041558">
    <property type="entry name" value="MucBP_2"/>
</dbReference>
<keyword evidence="6" id="KW-1185">Reference proteome</keyword>
<dbReference type="Pfam" id="PF17965">
    <property type="entry name" value="MucBP_2"/>
    <property type="match status" value="3"/>
</dbReference>
<evidence type="ECO:0000313" key="6">
    <source>
        <dbReference type="Proteomes" id="UP000181860"/>
    </source>
</evidence>
<reference evidence="5" key="2">
    <citation type="journal article" date="2022" name="Food Funct.">
        <title>Lactobacillus kefiranofaciens ZW18 from Kefir enhances the anti-tumor effect of anti-programmed cell death 1 (PD-1) immunotherapy by modulating the gut microbiota.</title>
        <authorList>
            <person name="Zhao J."/>
            <person name="Wang Y."/>
            <person name="Wang J."/>
            <person name="Lv M."/>
            <person name="Zhou C."/>
            <person name="Jia L."/>
            <person name="Geng W."/>
        </authorList>
    </citation>
    <scope>NUCLEOTIDE SEQUENCE</scope>
    <source>
        <strain evidence="5">ZW18</strain>
    </source>
</reference>
<reference evidence="5" key="3">
    <citation type="submission" date="2023-04" db="EMBL/GenBank/DDBJ databases">
        <authorList>
            <person name="Wang Y."/>
        </authorList>
    </citation>
    <scope>NUCLEOTIDE SEQUENCE</scope>
    <source>
        <strain evidence="5">ZW18</strain>
    </source>
</reference>
<sequence>MDNLSEKAAQVVVKYIDLDNSLAELANSGDLSGALGQPIRYSTNKQVSKLKDRGYVLVDNAFDPVGTTPVFKAEPTSYLVTFRHGHEKVTIDHLKYGVKPTDLQTKGTQTVHYAGAGNRTPRDMVSTVTFNRILVYDQVTGQKIGDQGWSVDQRTYPLIGTPTVMGYIPDAAYVGGETVKVDDPNRQYTVNYKINKQPSADPQTAEVKYIDLDRHNQEIIPAVKLTGAANTQISYQTAPTLTKLENAGYELVSNDFDANGDIQFFDNSNQFTQTFIVTLKHQKVVVDIDRPREGIDRSLYEKTVKRVIEFSGAQEKTPKKIVQNSKWLRAAAIDAVTKSVFEKDNDTTAWYPVDEVYPVVKVPIVAGYHADKAQVPAASVAMKDQVEQVQYQLNGRIIAFDQAGEEIAAIPKLRFITAKDDATKVVTPIVLNQVQDYEPEKEQVPVADPGQDIQVTYVLAHKYVAVNAAHPLAGIDAKNYSKTVKAVVHYQGAGEQTPEDSIQVAHWSRTITYDQITKEVVADGKFDTDWQADQIQFKAVKTPVIRGYHADMGVVSAHPVTQNNLSATIVYTANGQIIPVDEAGQELPDVPHLAYITDPDDATRVLATEDVPEFDNYLADEPIINVKDPDANTTVLYHIKPRYVKVDPAHPYAGIDQKEYDYQVENRIHYVGAGEQTPKDSVQVARWQRTLTVNDVDGSIVENGKFNTKWQVDISNFDKVTTPVIDGYHANEAYVPSRQVDREDHRIEITYQKNGAVVPVDIKGNKIPNAPHIPYLTDPSNPTKVLTEQTVPRLMGYMPKQPLVNVDQAGEDIQLTYYALDQVKELDKTDSQELGRAKHNANVLAIPIGGKKRTAIVNFVDLDHNAHQIASSNILSGDVGQKINDLYSTKEVLQRLKDQGYELVYNGFDSNGAIKYFDEQQKSIKIFTVAMKRGHDFVKVDDKLKVVAGKNQQMPQGFIDQSLEAIKINDQPQKDKQAPKSANKQADNAKQRHPRMKRTELNKDKDQSNSLKNLFKWIKG</sequence>
<feature type="compositionally biased region" description="Basic and acidic residues" evidence="1">
    <location>
        <begin position="997"/>
        <end position="1007"/>
    </location>
</feature>
<evidence type="ECO:0000313" key="5">
    <source>
        <dbReference type="EMBL" id="WGO85249.1"/>
    </source>
</evidence>
<dbReference type="RefSeq" id="WP_013855078.1">
    <property type="nucleotide sequence ID" value="NZ_CP123735.1"/>
</dbReference>
<dbReference type="EMBL" id="FMXC01000025">
    <property type="protein sequence ID" value="SDA63667.1"/>
    <property type="molecule type" value="Genomic_DNA"/>
</dbReference>
<evidence type="ECO:0000313" key="4">
    <source>
        <dbReference type="EMBL" id="SDA63667.1"/>
    </source>
</evidence>
<dbReference type="EMBL" id="CP123735">
    <property type="protein sequence ID" value="WGO85249.1"/>
    <property type="molecule type" value="Genomic_DNA"/>
</dbReference>
<proteinExistence type="predicted"/>
<feature type="domain" description="Mub B2-like" evidence="3">
    <location>
        <begin position="300"/>
        <end position="393"/>
    </location>
</feature>
<organism evidence="5 7">
    <name type="scientific">Lactobacillus kefiranofaciens</name>
    <dbReference type="NCBI Taxonomy" id="267818"/>
    <lineage>
        <taxon>Bacteria</taxon>
        <taxon>Bacillati</taxon>
        <taxon>Bacillota</taxon>
        <taxon>Bacilli</taxon>
        <taxon>Lactobacillales</taxon>
        <taxon>Lactobacillaceae</taxon>
        <taxon>Lactobacillus</taxon>
    </lineage>
</organism>
<gene>
    <name evidence="5" type="ORF">QEJ78_07560</name>
    <name evidence="4" type="ORF">SAMN02983011_01841</name>
</gene>
<reference evidence="4 6" key="1">
    <citation type="submission" date="2016-10" db="EMBL/GenBank/DDBJ databases">
        <authorList>
            <person name="Varghese N."/>
            <person name="Submissions S."/>
        </authorList>
    </citation>
    <scope>NUCLEOTIDE SEQUENCE [LARGE SCALE GENOMIC DNA]</scope>
    <source>
        <strain evidence="4 6">ATCC 43761</strain>
    </source>
</reference>
<dbReference type="Pfam" id="PF17966">
    <property type="entry name" value="Muc_B2"/>
    <property type="match status" value="4"/>
</dbReference>
<evidence type="ECO:0000313" key="7">
    <source>
        <dbReference type="Proteomes" id="UP001242513"/>
    </source>
</evidence>
<evidence type="ECO:0000256" key="1">
    <source>
        <dbReference type="SAM" id="MobiDB-lite"/>
    </source>
</evidence>
<accession>A0AAX3UC81</accession>